<proteinExistence type="predicted"/>
<evidence type="ECO:0000313" key="1">
    <source>
        <dbReference type="EMBL" id="MDT0651700.1"/>
    </source>
</evidence>
<gene>
    <name evidence="1" type="ORF">RM529_16240</name>
</gene>
<sequence length="102" mass="11617">MKNQTTLKEIENLCKSKLNLFTPDISGTGKNMVLLPLNSYQEAMDLILYLLKTCILALQADYVPDKYIGEPEINISEILKLIIDIVPYEEMEILDELQGLVK</sequence>
<keyword evidence="2" id="KW-1185">Reference proteome</keyword>
<protein>
    <submittedName>
        <fullName evidence="1">Uncharacterized protein</fullName>
    </submittedName>
</protein>
<reference evidence="1 2" key="1">
    <citation type="submission" date="2023-09" db="EMBL/GenBank/DDBJ databases">
        <authorList>
            <person name="Rey-Velasco X."/>
        </authorList>
    </citation>
    <scope>NUCLEOTIDE SEQUENCE [LARGE SCALE GENOMIC DNA]</scope>
    <source>
        <strain evidence="1 2">F297</strain>
    </source>
</reference>
<comment type="caution">
    <text evidence="1">The sequence shown here is derived from an EMBL/GenBank/DDBJ whole genome shotgun (WGS) entry which is preliminary data.</text>
</comment>
<dbReference type="Proteomes" id="UP001248819">
    <property type="component" value="Unassembled WGS sequence"/>
</dbReference>
<organism evidence="1 2">
    <name type="scientific">Autumnicola edwardsiae</name>
    <dbReference type="NCBI Taxonomy" id="3075594"/>
    <lineage>
        <taxon>Bacteria</taxon>
        <taxon>Pseudomonadati</taxon>
        <taxon>Bacteroidota</taxon>
        <taxon>Flavobacteriia</taxon>
        <taxon>Flavobacteriales</taxon>
        <taxon>Flavobacteriaceae</taxon>
        <taxon>Autumnicola</taxon>
    </lineage>
</organism>
<accession>A0ABU3D0M3</accession>
<name>A0ABU3D0M3_9FLAO</name>
<dbReference type="RefSeq" id="WP_311485793.1">
    <property type="nucleotide sequence ID" value="NZ_JAVRHP010000160.1"/>
</dbReference>
<dbReference type="EMBL" id="JAVRHP010000160">
    <property type="protein sequence ID" value="MDT0651700.1"/>
    <property type="molecule type" value="Genomic_DNA"/>
</dbReference>
<evidence type="ECO:0000313" key="2">
    <source>
        <dbReference type="Proteomes" id="UP001248819"/>
    </source>
</evidence>